<dbReference type="RefSeq" id="WP_219781401.1">
    <property type="nucleotide sequence ID" value="NZ_JAHXPT010000027.1"/>
</dbReference>
<name>A0ABS7ATC8_9CLOT</name>
<comment type="caution">
    <text evidence="2">The sequence shown here is derived from an EMBL/GenBank/DDBJ whole genome shotgun (WGS) entry which is preliminary data.</text>
</comment>
<keyword evidence="1" id="KW-1133">Transmembrane helix</keyword>
<evidence type="ECO:0000256" key="1">
    <source>
        <dbReference type="SAM" id="Phobius"/>
    </source>
</evidence>
<sequence length="179" mass="20815">MIYIEELFKRYLLIEEKVLWSGKPDTKNLFMKEDIFPTIFGCSFIIAHLIWEVISIRIITGSIIQESVKPSDGIISALFGLPFIFIGYYLTIGRVIKRKLNKQKILYAITNKRLLIFEIGKTEKVIAKYINQITNIDIDINKNGRGTIIFGENKSYNKFYDLYDSKNVYELLNSLISQL</sequence>
<reference evidence="2 3" key="1">
    <citation type="submission" date="2021-07" db="EMBL/GenBank/DDBJ databases">
        <title>Clostridium weizhouense sp. nov., an anaerobic bacterium isolated from activated sludge of Petroleum wastewater.</title>
        <authorList>
            <person name="Li Q."/>
        </authorList>
    </citation>
    <scope>NUCLEOTIDE SEQUENCE [LARGE SCALE GENOMIC DNA]</scope>
    <source>
        <strain evidence="2 3">YB-6</strain>
    </source>
</reference>
<keyword evidence="1" id="KW-0472">Membrane</keyword>
<accession>A0ABS7ATC8</accession>
<dbReference type="Proteomes" id="UP001519921">
    <property type="component" value="Unassembled WGS sequence"/>
</dbReference>
<keyword evidence="1" id="KW-0812">Transmembrane</keyword>
<evidence type="ECO:0008006" key="4">
    <source>
        <dbReference type="Google" id="ProtNLM"/>
    </source>
</evidence>
<feature type="transmembrane region" description="Helical" evidence="1">
    <location>
        <begin position="35"/>
        <end position="54"/>
    </location>
</feature>
<evidence type="ECO:0000313" key="2">
    <source>
        <dbReference type="EMBL" id="MBW6411938.1"/>
    </source>
</evidence>
<feature type="transmembrane region" description="Helical" evidence="1">
    <location>
        <begin position="74"/>
        <end position="96"/>
    </location>
</feature>
<proteinExistence type="predicted"/>
<dbReference type="EMBL" id="JAHXPT010000027">
    <property type="protein sequence ID" value="MBW6411938.1"/>
    <property type="molecule type" value="Genomic_DNA"/>
</dbReference>
<gene>
    <name evidence="2" type="ORF">KYD98_17830</name>
</gene>
<keyword evidence="3" id="KW-1185">Reference proteome</keyword>
<protein>
    <recommendedName>
        <fullName evidence="4">DUF304 domain-containing protein</fullName>
    </recommendedName>
</protein>
<organism evidence="2 3">
    <name type="scientific">Clostridium weizhouense</name>
    <dbReference type="NCBI Taxonomy" id="2859781"/>
    <lineage>
        <taxon>Bacteria</taxon>
        <taxon>Bacillati</taxon>
        <taxon>Bacillota</taxon>
        <taxon>Clostridia</taxon>
        <taxon>Eubacteriales</taxon>
        <taxon>Clostridiaceae</taxon>
        <taxon>Clostridium</taxon>
    </lineage>
</organism>
<evidence type="ECO:0000313" key="3">
    <source>
        <dbReference type="Proteomes" id="UP001519921"/>
    </source>
</evidence>